<dbReference type="NCBIfam" id="TIGR01484">
    <property type="entry name" value="HAD-SF-IIB"/>
    <property type="match status" value="1"/>
</dbReference>
<gene>
    <name evidence="1" type="ORF">FC60_GL000565</name>
</gene>
<dbReference type="CDD" id="cd07518">
    <property type="entry name" value="HAD_YbiV-Like"/>
    <property type="match status" value="1"/>
</dbReference>
<organism evidence="1 2">
    <name type="scientific">Limosilactobacillus gastricus DSM 16045</name>
    <dbReference type="NCBI Taxonomy" id="1423749"/>
    <lineage>
        <taxon>Bacteria</taxon>
        <taxon>Bacillati</taxon>
        <taxon>Bacillota</taxon>
        <taxon>Bacilli</taxon>
        <taxon>Lactobacillales</taxon>
        <taxon>Lactobacillaceae</taxon>
        <taxon>Limosilactobacillus</taxon>
    </lineage>
</organism>
<dbReference type="Gene3D" id="3.30.1240.10">
    <property type="match status" value="1"/>
</dbReference>
<dbReference type="GO" id="GO:0000287">
    <property type="term" value="F:magnesium ion binding"/>
    <property type="evidence" value="ECO:0007669"/>
    <property type="project" value="TreeGrafter"/>
</dbReference>
<dbReference type="GO" id="GO:0005829">
    <property type="term" value="C:cytosol"/>
    <property type="evidence" value="ECO:0007669"/>
    <property type="project" value="TreeGrafter"/>
</dbReference>
<dbReference type="EMBL" id="AZFN01000016">
    <property type="protein sequence ID" value="KRM01631.1"/>
    <property type="molecule type" value="Genomic_DNA"/>
</dbReference>
<dbReference type="Proteomes" id="UP000051739">
    <property type="component" value="Unassembled WGS sequence"/>
</dbReference>
<proteinExistence type="predicted"/>
<dbReference type="AlphaFoldDB" id="A0A0R1V7Y8"/>
<comment type="caution">
    <text evidence="1">The sequence shown here is derived from an EMBL/GenBank/DDBJ whole genome shotgun (WGS) entry which is preliminary data.</text>
</comment>
<accession>A0A0R1V7Y8</accession>
<protein>
    <submittedName>
        <fullName evidence="1">Putative sugar-phosphatase</fullName>
    </submittedName>
</protein>
<dbReference type="InterPro" id="IPR006379">
    <property type="entry name" value="HAD-SF_hydro_IIB"/>
</dbReference>
<dbReference type="PATRIC" id="fig|1423749.3.peg.569"/>
<evidence type="ECO:0000313" key="1">
    <source>
        <dbReference type="EMBL" id="KRM01631.1"/>
    </source>
</evidence>
<dbReference type="SFLD" id="SFLDS00003">
    <property type="entry name" value="Haloacid_Dehalogenase"/>
    <property type="match status" value="1"/>
</dbReference>
<dbReference type="PANTHER" id="PTHR10000">
    <property type="entry name" value="PHOSPHOSERINE PHOSPHATASE"/>
    <property type="match status" value="1"/>
</dbReference>
<dbReference type="InterPro" id="IPR036412">
    <property type="entry name" value="HAD-like_sf"/>
</dbReference>
<dbReference type="InterPro" id="IPR023214">
    <property type="entry name" value="HAD_sf"/>
</dbReference>
<dbReference type="GO" id="GO:0016791">
    <property type="term" value="F:phosphatase activity"/>
    <property type="evidence" value="ECO:0007669"/>
    <property type="project" value="UniProtKB-ARBA"/>
</dbReference>
<dbReference type="PROSITE" id="PS01229">
    <property type="entry name" value="COF_2"/>
    <property type="match status" value="1"/>
</dbReference>
<name>A0A0R1V7Y8_9LACO</name>
<dbReference type="Gene3D" id="3.40.50.1000">
    <property type="entry name" value="HAD superfamily/HAD-like"/>
    <property type="match status" value="1"/>
</dbReference>
<evidence type="ECO:0000313" key="2">
    <source>
        <dbReference type="Proteomes" id="UP000051739"/>
    </source>
</evidence>
<dbReference type="RefSeq" id="WP_056937602.1">
    <property type="nucleotide sequence ID" value="NZ_AZFN01000016.1"/>
</dbReference>
<dbReference type="SUPFAM" id="SSF56784">
    <property type="entry name" value="HAD-like"/>
    <property type="match status" value="1"/>
</dbReference>
<dbReference type="Pfam" id="PF08282">
    <property type="entry name" value="Hydrolase_3"/>
    <property type="match status" value="1"/>
</dbReference>
<dbReference type="InterPro" id="IPR000150">
    <property type="entry name" value="Cof"/>
</dbReference>
<dbReference type="NCBIfam" id="TIGR00099">
    <property type="entry name" value="Cof-subfamily"/>
    <property type="match status" value="1"/>
</dbReference>
<dbReference type="PANTHER" id="PTHR10000:SF53">
    <property type="entry name" value="5-AMINO-6-(5-PHOSPHO-D-RIBITYLAMINO)URACIL PHOSPHATASE YBJI-RELATED"/>
    <property type="match status" value="1"/>
</dbReference>
<dbReference type="SFLD" id="SFLDG01140">
    <property type="entry name" value="C2.B:_Phosphomannomutase_and_P"/>
    <property type="match status" value="1"/>
</dbReference>
<sequence length="269" mass="29940">MTLPFAAVAFDMDGTFLTDDKTFDHQLFNEVASQLRAQDVQLIVASGNSLECLLNYFTPEEQAELTFLSENGAHVVNQAGDLLISQTLDPVIAQAVIAYLVNDLHCYPSLAGTKYGYLPAQESPANLERMKFYFPKYQVIDDYDHLPEDRYYQMSFLIDEQTETRINDLIQRFGDQVSITPSGNGSVDITVPGIDKAWALNHLLDQWQLSSDQLAAFGDGDNDLGMLKLAKYSYAMQNGNANVKAVANYQTKTDNNHNGVLQSLADYLG</sequence>
<reference evidence="1 2" key="1">
    <citation type="journal article" date="2015" name="Genome Announc.">
        <title>Expanding the biotechnology potential of lactobacilli through comparative genomics of 213 strains and associated genera.</title>
        <authorList>
            <person name="Sun Z."/>
            <person name="Harris H.M."/>
            <person name="McCann A."/>
            <person name="Guo C."/>
            <person name="Argimon S."/>
            <person name="Zhang W."/>
            <person name="Yang X."/>
            <person name="Jeffery I.B."/>
            <person name="Cooney J.C."/>
            <person name="Kagawa T.F."/>
            <person name="Liu W."/>
            <person name="Song Y."/>
            <person name="Salvetti E."/>
            <person name="Wrobel A."/>
            <person name="Rasinkangas P."/>
            <person name="Parkhill J."/>
            <person name="Rea M.C."/>
            <person name="O'Sullivan O."/>
            <person name="Ritari J."/>
            <person name="Douillard F.P."/>
            <person name="Paul Ross R."/>
            <person name="Yang R."/>
            <person name="Briner A.E."/>
            <person name="Felis G.E."/>
            <person name="de Vos W.M."/>
            <person name="Barrangou R."/>
            <person name="Klaenhammer T.R."/>
            <person name="Caufield P.W."/>
            <person name="Cui Y."/>
            <person name="Zhang H."/>
            <person name="O'Toole P.W."/>
        </authorList>
    </citation>
    <scope>NUCLEOTIDE SEQUENCE [LARGE SCALE GENOMIC DNA]</scope>
    <source>
        <strain evidence="1 2">DSM 16045</strain>
    </source>
</reference>
<keyword evidence="2" id="KW-1185">Reference proteome</keyword>